<keyword evidence="1" id="KW-0378">Hydrolase</keyword>
<dbReference type="Proteomes" id="UP000033109">
    <property type="component" value="Chromosome"/>
</dbReference>
<dbReference type="GO" id="GO:0001681">
    <property type="term" value="F:sialate O-acetylesterase activity"/>
    <property type="evidence" value="ECO:0007669"/>
    <property type="project" value="InterPro"/>
</dbReference>
<dbReference type="KEGG" id="pko:PKOR_09290"/>
<accession>A0A0E3ZF30</accession>
<evidence type="ECO:0000256" key="1">
    <source>
        <dbReference type="ARBA" id="ARBA00022801"/>
    </source>
</evidence>
<dbReference type="Gene3D" id="3.40.50.1110">
    <property type="entry name" value="SGNH hydrolase"/>
    <property type="match status" value="1"/>
</dbReference>
<keyword evidence="2" id="KW-0732">Signal</keyword>
<dbReference type="PATRIC" id="fig|400092.3.peg.2041"/>
<sequence>MKKLYAVLLLFLIVMNPIAPSLANVGLPAIFSNHMVLQQNAEVTIWGWGKAQEPISVTTSWDQNTVKAVTSPNAKWQVKVKTPSAGGPYTVTIKGYNTIVLEDVMIGEVWLVSGQSNMEWSARAGIDNAEQEVAKANYPNIRFFSVEHRTADAPQLDLGGQWVASSPETMIDFSAVAYFFGRELHQQLNVPIGLINSSWGGTPAEVWVKPEVIKADTDLNEAAAKQPVVEWGPKDPGKAFHTMIAPLIPFRVAGVLWYQGESNTVAPQNYGKLLPSLINSWRSEWGYEFPFYFAQIAPYEYGRPLEGVLLRDAQRRSLSVPKTGMVVLSDIGNTKDIHPRNKLDVGKRFANLALNKTYGKEVSAVSGPLYREMKVEGNKVRLYFDYADKGLMAKGKELTLFEVAGKDQQFVLAKAKIDGSTIVISSPKVKNPVAVRFAWSNTAEPNLFNKEGLPASSFRTDGWPIEPK</sequence>
<dbReference type="InterPro" id="IPR005181">
    <property type="entry name" value="SASA"/>
</dbReference>
<dbReference type="PANTHER" id="PTHR22901:SF0">
    <property type="entry name" value="SIALATE O-ACETYLESTERASE"/>
    <property type="match status" value="1"/>
</dbReference>
<dbReference type="GO" id="GO:0005975">
    <property type="term" value="P:carbohydrate metabolic process"/>
    <property type="evidence" value="ECO:0007669"/>
    <property type="project" value="TreeGrafter"/>
</dbReference>
<dbReference type="HOGENOM" id="CLU_015150_0_0_10"/>
<organism evidence="4 5">
    <name type="scientific">Pontibacter korlensis</name>
    <dbReference type="NCBI Taxonomy" id="400092"/>
    <lineage>
        <taxon>Bacteria</taxon>
        <taxon>Pseudomonadati</taxon>
        <taxon>Bacteroidota</taxon>
        <taxon>Cytophagia</taxon>
        <taxon>Cytophagales</taxon>
        <taxon>Hymenobacteraceae</taxon>
        <taxon>Pontibacter</taxon>
    </lineage>
</organism>
<dbReference type="SUPFAM" id="SSF52266">
    <property type="entry name" value="SGNH hydrolase"/>
    <property type="match status" value="1"/>
</dbReference>
<dbReference type="OrthoDB" id="9816001at2"/>
<feature type="domain" description="Sialate O-acetylesterase" evidence="3">
    <location>
        <begin position="108"/>
        <end position="353"/>
    </location>
</feature>
<gene>
    <name evidence="4" type="ORF">PKOR_09290</name>
</gene>
<keyword evidence="5" id="KW-1185">Reference proteome</keyword>
<feature type="signal peptide" evidence="2">
    <location>
        <begin position="1"/>
        <end position="23"/>
    </location>
</feature>
<dbReference type="EMBL" id="CP009621">
    <property type="protein sequence ID" value="AKD03283.1"/>
    <property type="molecule type" value="Genomic_DNA"/>
</dbReference>
<dbReference type="STRING" id="400092.PKOR_09290"/>
<dbReference type="AlphaFoldDB" id="A0A0E3ZF30"/>
<dbReference type="InterPro" id="IPR039329">
    <property type="entry name" value="SIAE"/>
</dbReference>
<dbReference type="RefSeq" id="WP_046310311.1">
    <property type="nucleotide sequence ID" value="NZ_CBCSCY010000053.1"/>
</dbReference>
<protein>
    <submittedName>
        <fullName evidence="4">Sialate O-acetylesterase</fullName>
    </submittedName>
</protein>
<dbReference type="InterPro" id="IPR036514">
    <property type="entry name" value="SGNH_hydro_sf"/>
</dbReference>
<dbReference type="Pfam" id="PF03629">
    <property type="entry name" value="SASA"/>
    <property type="match status" value="1"/>
</dbReference>
<proteinExistence type="predicted"/>
<evidence type="ECO:0000256" key="2">
    <source>
        <dbReference type="SAM" id="SignalP"/>
    </source>
</evidence>
<evidence type="ECO:0000313" key="4">
    <source>
        <dbReference type="EMBL" id="AKD03283.1"/>
    </source>
</evidence>
<evidence type="ECO:0000313" key="5">
    <source>
        <dbReference type="Proteomes" id="UP000033109"/>
    </source>
</evidence>
<feature type="chain" id="PRO_5002416951" evidence="2">
    <location>
        <begin position="24"/>
        <end position="468"/>
    </location>
</feature>
<evidence type="ECO:0000259" key="3">
    <source>
        <dbReference type="Pfam" id="PF03629"/>
    </source>
</evidence>
<reference evidence="4 5" key="1">
    <citation type="journal article" date="2015" name="Sci. Rep.">
        <title>Unraveling adaptation of Pontibacter korlensis to radiation and infertility in desert through complete genome and comparative transcriptomic analysis.</title>
        <authorList>
            <person name="Dai J."/>
            <person name="Dai W."/>
            <person name="Qiu C."/>
            <person name="Yang Z."/>
            <person name="Zhang Y."/>
            <person name="Zhou M."/>
            <person name="Zhang L."/>
            <person name="Fang C."/>
            <person name="Gao Q."/>
            <person name="Yang Q."/>
            <person name="Li X."/>
            <person name="Wang Z."/>
            <person name="Wang Z."/>
            <person name="Jia Z."/>
            <person name="Chen X."/>
        </authorList>
    </citation>
    <scope>NUCLEOTIDE SEQUENCE [LARGE SCALE GENOMIC DNA]</scope>
    <source>
        <strain evidence="4 5">X14-1T</strain>
    </source>
</reference>
<name>A0A0E3ZF30_9BACT</name>
<dbReference type="PANTHER" id="PTHR22901">
    <property type="entry name" value="SIALATE O-ACETYLESTERASE"/>
    <property type="match status" value="1"/>
</dbReference>